<dbReference type="EMBL" id="ANFM02000006">
    <property type="protein sequence ID" value="EOD81142.1"/>
    <property type="molecule type" value="Genomic_DNA"/>
</dbReference>
<evidence type="ECO:0000256" key="1">
    <source>
        <dbReference type="SAM" id="Phobius"/>
    </source>
</evidence>
<dbReference type="Proteomes" id="UP000011223">
    <property type="component" value="Unassembled WGS sequence"/>
</dbReference>
<accession>R1IUH2</accession>
<keyword evidence="1" id="KW-1133">Transmembrane helix</keyword>
<keyword evidence="1" id="KW-0472">Membrane</keyword>
<dbReference type="AlphaFoldDB" id="R1IUH2"/>
<sequence length="51" mass="6009">MTWLRQWIAFIIQNSVTNWNTWNYILFLFGMAHCFGAKFAPNAIIFAIVNN</sequence>
<keyword evidence="3" id="KW-1185">Reference proteome</keyword>
<comment type="caution">
    <text evidence="2">The sequence shown here is derived from an EMBL/GenBank/DDBJ whole genome shotgun (WGS) entry which is preliminary data.</text>
</comment>
<protein>
    <submittedName>
        <fullName evidence="2">Uncharacterized protein</fullName>
    </submittedName>
</protein>
<evidence type="ECO:0000313" key="3">
    <source>
        <dbReference type="Proteomes" id="UP000011223"/>
    </source>
</evidence>
<keyword evidence="1" id="KW-0812">Transmembrane</keyword>
<reference evidence="2 3" key="1">
    <citation type="journal article" date="2014" name="PLoS ONE">
        <title>Grimontia indica AK16(T), sp. nov., Isolated from a Seawater Sample Reports the Presence of Pathogenic Genes Similar to Vibrio Genus.</title>
        <authorList>
            <person name="Singh A."/>
            <person name="Vaidya B."/>
            <person name="Khatri I."/>
            <person name="Srinivas T.N."/>
            <person name="Subramanian S."/>
            <person name="Korpole S."/>
            <person name="Pinnaka A.K."/>
        </authorList>
    </citation>
    <scope>NUCLEOTIDE SEQUENCE [LARGE SCALE GENOMIC DNA]</scope>
    <source>
        <strain evidence="2 3">AK16</strain>
    </source>
</reference>
<evidence type="ECO:0000313" key="2">
    <source>
        <dbReference type="EMBL" id="EOD81142.1"/>
    </source>
</evidence>
<feature type="transmembrane region" description="Helical" evidence="1">
    <location>
        <begin position="24"/>
        <end position="49"/>
    </location>
</feature>
<organism evidence="2 3">
    <name type="scientific">Grimontia indica</name>
    <dbReference type="NCBI Taxonomy" id="1056512"/>
    <lineage>
        <taxon>Bacteria</taxon>
        <taxon>Pseudomonadati</taxon>
        <taxon>Pseudomonadota</taxon>
        <taxon>Gammaproteobacteria</taxon>
        <taxon>Vibrionales</taxon>
        <taxon>Vibrionaceae</taxon>
        <taxon>Grimontia</taxon>
    </lineage>
</organism>
<name>R1IUH2_9GAMM</name>
<gene>
    <name evidence="2" type="ORF">D515_04043</name>
</gene>
<proteinExistence type="predicted"/>